<evidence type="ECO:0000256" key="11">
    <source>
        <dbReference type="ARBA" id="ARBA00074402"/>
    </source>
</evidence>
<keyword evidence="6 12" id="KW-0547">Nucleotide-binding</keyword>
<dbReference type="Gene3D" id="1.10.400.10">
    <property type="entry name" value="GI Alpha 1, domain 2-like"/>
    <property type="match status" value="1"/>
</dbReference>
<feature type="binding site" evidence="13">
    <location>
        <position position="50"/>
    </location>
    <ligand>
        <name>Mg(2+)</name>
        <dbReference type="ChEBI" id="CHEBI:18420"/>
    </ligand>
</feature>
<dbReference type="InterPro" id="IPR013177">
    <property type="entry name" value="Ribosomal_mS38_C"/>
</dbReference>
<evidence type="ECO:0000256" key="4">
    <source>
        <dbReference type="ARBA" id="ARBA00011356"/>
    </source>
</evidence>
<keyword evidence="9 12" id="KW-0342">GTP-binding</keyword>
<dbReference type="PRINTS" id="PR00318">
    <property type="entry name" value="GPROTEINA"/>
</dbReference>
<comment type="function">
    <text evidence="2">Guanine nucleotide-binding proteins (G proteins) are involved as modulators or transducers in various transmembrane signaling systems.</text>
</comment>
<feature type="binding site" evidence="13">
    <location>
        <position position="186"/>
    </location>
    <ligand>
        <name>Mg(2+)</name>
        <dbReference type="ChEBI" id="CHEBI:18420"/>
    </ligand>
</feature>
<dbReference type="PANTHER" id="PTHR10218:SF242">
    <property type="entry name" value="GUANINE NUCLEOTIDE-BINDING PROTEIN ALPHA-1 SUBUNIT"/>
    <property type="match status" value="1"/>
</dbReference>
<dbReference type="OrthoDB" id="5817230at2759"/>
<feature type="binding site" evidence="12">
    <location>
        <begin position="274"/>
        <end position="277"/>
    </location>
    <ligand>
        <name>GTP</name>
        <dbReference type="ChEBI" id="CHEBI:37565"/>
    </ligand>
</feature>
<dbReference type="GO" id="GO:0031683">
    <property type="term" value="F:G-protein beta/gamma-subunit complex binding"/>
    <property type="evidence" value="ECO:0007669"/>
    <property type="project" value="InterPro"/>
</dbReference>
<proteinExistence type="inferred from homology"/>
<evidence type="ECO:0000256" key="2">
    <source>
        <dbReference type="ARBA" id="ARBA00003069"/>
    </source>
</evidence>
<dbReference type="PANTHER" id="PTHR10218">
    <property type="entry name" value="GTP-BINDING PROTEIN ALPHA SUBUNIT"/>
    <property type="match status" value="1"/>
</dbReference>
<evidence type="ECO:0000256" key="13">
    <source>
        <dbReference type="PIRSR" id="PIRSR601019-2"/>
    </source>
</evidence>
<dbReference type="SUPFAM" id="SSF52540">
    <property type="entry name" value="P-loop containing nucleoside triphosphate hydrolases"/>
    <property type="match status" value="1"/>
</dbReference>
<dbReference type="FunFam" id="3.40.50.300:FF:000051">
    <property type="entry name" value="Guanine nucleotide-binding protein subunit alpha"/>
    <property type="match status" value="1"/>
</dbReference>
<dbReference type="OMA" id="VHEDMEA"/>
<evidence type="ECO:0000256" key="3">
    <source>
        <dbReference type="ARBA" id="ARBA00007976"/>
    </source>
</evidence>
<evidence type="ECO:0000256" key="5">
    <source>
        <dbReference type="ARBA" id="ARBA00022723"/>
    </source>
</evidence>
<protein>
    <recommendedName>
        <fullName evidence="11">Guanine nucleotide-binding protein alpha-2 subunit</fullName>
    </recommendedName>
</protein>
<dbReference type="GO" id="GO:0003924">
    <property type="term" value="F:GTPase activity"/>
    <property type="evidence" value="ECO:0007669"/>
    <property type="project" value="InterPro"/>
</dbReference>
<dbReference type="CDD" id="cd00066">
    <property type="entry name" value="G-alpha"/>
    <property type="match status" value="1"/>
</dbReference>
<dbReference type="InterPro" id="IPR002975">
    <property type="entry name" value="Fungi_Gprotein_alpha"/>
</dbReference>
<dbReference type="Gene3D" id="3.40.50.300">
    <property type="entry name" value="P-loop containing nucleotide triphosphate hydrolases"/>
    <property type="match status" value="1"/>
</dbReference>
<dbReference type="SMART" id="SM00275">
    <property type="entry name" value="G_alpha"/>
    <property type="match status" value="1"/>
</dbReference>
<sequence>MGCMSSKVDPEDKEALKANANIEKQIRSDKKAFDRTVKILLLGAGESGKSTIIKQMRIIHSGGFPQDEREQNRAVIYSNLIVAFKVLMDIMNNQKIDFEKEDNKPLGQLLLKTEADVDTDVAFSDTKIRDAMKQLWSDAGVQKAVSRGHEFALHDNLHYFFNSLDRLFTPGWLPDNQDMLHSRLRTTGITETLFELGQLNFRMMDVGGQRSERKKWIHCFEGVQCLLFMVALSGYDQSLLEDQNANQMHEAMMLFESLANGEWFKRKPIILFLNKMDLFKNKLAVSPIDNHFPDYSGSPTDFDAAAKYFADRFRSINRMPDREIYIHYTNATDTTLLRATMDSVQDMIIQKNLHTQDNLARQSGLGAYVTHPVTPDRRGQVRSHAATSLFVRPSSADAKEHPPHRAIASLCRSLSLITEEETTADFIMLSSSLRRAIRAPTAFPSIVLPSTVGVCAPANGVLNTTTQRRAHQRRLSSSKPPAPPSDGSRPFDTSSPQAAAGKGVGPAQRDGEQRKTAKRKGKDTSSNNARNNQPSTFLNVPSVPSTHHLSPQDMHLASFFSLHRPISVSTTIPPPINDEAFNAIFDSKSMSRRGRDDVMETLSSTVRSIENATRGRNIGSQGSSSADMDVIHLDGVSEEDLHTSIGEFAKRLAPFNPPAAPEPYNEEDLAAGDAQSELDSSLRTFSTVLTIHESIHPDGHKTYEAHVSPLVHEDMEAPGSSSVESEEPNNGLVRKSYIERVYNDKMQAISVRRQRKLKMKKHKFKKLLRKTRTLRRKLDKA</sequence>
<feature type="binding site" evidence="12">
    <location>
        <begin position="180"/>
        <end position="186"/>
    </location>
    <ligand>
        <name>GTP</name>
        <dbReference type="ChEBI" id="CHEBI:37565"/>
    </ligand>
</feature>
<evidence type="ECO:0000256" key="6">
    <source>
        <dbReference type="ARBA" id="ARBA00022741"/>
    </source>
</evidence>
<dbReference type="GO" id="GO:0005525">
    <property type="term" value="F:GTP binding"/>
    <property type="evidence" value="ECO:0007669"/>
    <property type="project" value="UniProtKB-KW"/>
</dbReference>
<dbReference type="FunFam" id="1.10.400.10:FF:000009">
    <property type="entry name" value="Guanine nucleotide-binding protein G(O) subunit alpha"/>
    <property type="match status" value="1"/>
</dbReference>
<evidence type="ECO:0000256" key="14">
    <source>
        <dbReference type="SAM" id="MobiDB-lite"/>
    </source>
</evidence>
<dbReference type="GO" id="GO:0000750">
    <property type="term" value="P:pheromone-dependent signal transduction involved in conjugation with cellular fusion"/>
    <property type="evidence" value="ECO:0007669"/>
    <property type="project" value="TreeGrafter"/>
</dbReference>
<keyword evidence="17" id="KW-1185">Reference proteome</keyword>
<keyword evidence="8 13" id="KW-0460">Magnesium</keyword>
<dbReference type="PRINTS" id="PR01241">
    <property type="entry name" value="GPROTEINAFNG"/>
</dbReference>
<evidence type="ECO:0000256" key="1">
    <source>
        <dbReference type="ARBA" id="ARBA00001946"/>
    </source>
</evidence>
<dbReference type="GO" id="GO:0046872">
    <property type="term" value="F:metal ion binding"/>
    <property type="evidence" value="ECO:0007669"/>
    <property type="project" value="UniProtKB-KW"/>
</dbReference>
<dbReference type="GO" id="GO:0007186">
    <property type="term" value="P:G protein-coupled receptor signaling pathway"/>
    <property type="evidence" value="ECO:0007669"/>
    <property type="project" value="InterPro"/>
</dbReference>
<evidence type="ECO:0000256" key="12">
    <source>
        <dbReference type="PIRSR" id="PIRSR601019-1"/>
    </source>
</evidence>
<dbReference type="InterPro" id="IPR011025">
    <property type="entry name" value="GproteinA_insert"/>
</dbReference>
<comment type="similarity">
    <text evidence="3">Belongs to the G-alpha family. G(q) subfamily.</text>
</comment>
<feature type="compositionally biased region" description="Polar residues" evidence="14">
    <location>
        <begin position="524"/>
        <end position="549"/>
    </location>
</feature>
<feature type="binding site" evidence="12">
    <location>
        <position position="331"/>
    </location>
    <ligand>
        <name>GTP</name>
        <dbReference type="ChEBI" id="CHEBI:37565"/>
    </ligand>
</feature>
<dbReference type="GO" id="GO:0005737">
    <property type="term" value="C:cytoplasm"/>
    <property type="evidence" value="ECO:0007669"/>
    <property type="project" value="TreeGrafter"/>
</dbReference>
<dbReference type="FunFam" id="3.40.50.300:FF:000692">
    <property type="entry name" value="Guanine nucleotide-binding protein subunit alpha"/>
    <property type="match status" value="1"/>
</dbReference>
<dbReference type="InterPro" id="IPR027417">
    <property type="entry name" value="P-loop_NTPase"/>
</dbReference>
<evidence type="ECO:0000256" key="10">
    <source>
        <dbReference type="ARBA" id="ARBA00023224"/>
    </source>
</evidence>
<dbReference type="EMBL" id="CVMT01000013">
    <property type="protein sequence ID" value="CRG92638.1"/>
    <property type="molecule type" value="Genomic_DNA"/>
</dbReference>
<accession>A0A0U1MAL0</accession>
<name>A0A0U1MAL0_TALIS</name>
<dbReference type="STRING" id="28573.A0A0U1MAL0"/>
<feature type="region of interest" description="Disordered" evidence="14">
    <location>
        <begin position="464"/>
        <end position="549"/>
    </location>
</feature>
<dbReference type="Pfam" id="PF08213">
    <property type="entry name" value="COX24_C"/>
    <property type="match status" value="1"/>
</dbReference>
<dbReference type="AlphaFoldDB" id="A0A0U1MAL0"/>
<dbReference type="GO" id="GO:0001664">
    <property type="term" value="F:G protein-coupled receptor binding"/>
    <property type="evidence" value="ECO:0007669"/>
    <property type="project" value="InterPro"/>
</dbReference>
<feature type="domain" description="Ribosomal protein mS38 C-terminal" evidence="15">
    <location>
        <begin position="747"/>
        <end position="780"/>
    </location>
</feature>
<dbReference type="Pfam" id="PF00503">
    <property type="entry name" value="G-alpha"/>
    <property type="match status" value="1"/>
</dbReference>
<comment type="subunit">
    <text evidence="4">G proteins are composed of 3 units; alpha, beta and gamma. The alpha chain contains the guanine nucleotide binding site.</text>
</comment>
<reference evidence="16 17" key="1">
    <citation type="submission" date="2015-04" db="EMBL/GenBank/DDBJ databases">
        <authorList>
            <person name="Syromyatnikov M.Y."/>
            <person name="Popov V.N."/>
        </authorList>
    </citation>
    <scope>NUCLEOTIDE SEQUENCE [LARGE SCALE GENOMIC DNA]</scope>
    <source>
        <strain evidence="16">WF-38-12</strain>
    </source>
</reference>
<comment type="cofactor">
    <cofactor evidence="1">
        <name>Mg(2+)</name>
        <dbReference type="ChEBI" id="CHEBI:18420"/>
    </cofactor>
</comment>
<keyword evidence="5 13" id="KW-0479">Metal-binding</keyword>
<organism evidence="16 17">
    <name type="scientific">Talaromyces islandicus</name>
    <name type="common">Penicillium islandicum</name>
    <dbReference type="NCBI Taxonomy" id="28573"/>
    <lineage>
        <taxon>Eukaryota</taxon>
        <taxon>Fungi</taxon>
        <taxon>Dikarya</taxon>
        <taxon>Ascomycota</taxon>
        <taxon>Pezizomycotina</taxon>
        <taxon>Eurotiomycetes</taxon>
        <taxon>Eurotiomycetidae</taxon>
        <taxon>Eurotiales</taxon>
        <taxon>Trichocomaceae</taxon>
        <taxon>Talaromyces</taxon>
        <taxon>Talaromyces sect. Islandici</taxon>
    </lineage>
</organism>
<evidence type="ECO:0000313" key="17">
    <source>
        <dbReference type="Proteomes" id="UP000054383"/>
    </source>
</evidence>
<feature type="binding site" evidence="12">
    <location>
        <begin position="46"/>
        <end position="51"/>
    </location>
    <ligand>
        <name>GTP</name>
        <dbReference type="ChEBI" id="CHEBI:37565"/>
    </ligand>
</feature>
<dbReference type="Proteomes" id="UP000054383">
    <property type="component" value="Unassembled WGS sequence"/>
</dbReference>
<evidence type="ECO:0000256" key="7">
    <source>
        <dbReference type="ARBA" id="ARBA00022801"/>
    </source>
</evidence>
<keyword evidence="7" id="KW-0378">Hydrolase</keyword>
<dbReference type="SMART" id="SM01155">
    <property type="entry name" value="DUF1713"/>
    <property type="match status" value="1"/>
</dbReference>
<feature type="binding site" evidence="12">
    <location>
        <begin position="205"/>
        <end position="209"/>
    </location>
    <ligand>
        <name>GTP</name>
        <dbReference type="ChEBI" id="CHEBI:37565"/>
    </ligand>
</feature>
<dbReference type="PROSITE" id="PS51882">
    <property type="entry name" value="G_ALPHA"/>
    <property type="match status" value="1"/>
</dbReference>
<evidence type="ECO:0000256" key="8">
    <source>
        <dbReference type="ARBA" id="ARBA00022842"/>
    </source>
</evidence>
<evidence type="ECO:0000259" key="15">
    <source>
        <dbReference type="SMART" id="SM01155"/>
    </source>
</evidence>
<keyword evidence="10" id="KW-0807">Transducer</keyword>
<dbReference type="InterPro" id="IPR001019">
    <property type="entry name" value="Gprotein_alpha_su"/>
</dbReference>
<dbReference type="GO" id="GO:0005834">
    <property type="term" value="C:heterotrimeric G-protein complex"/>
    <property type="evidence" value="ECO:0007669"/>
    <property type="project" value="InterPro"/>
</dbReference>
<evidence type="ECO:0000313" key="16">
    <source>
        <dbReference type="EMBL" id="CRG92638.1"/>
    </source>
</evidence>
<dbReference type="SUPFAM" id="SSF47895">
    <property type="entry name" value="Transducin (alpha subunit), insertion domain"/>
    <property type="match status" value="1"/>
</dbReference>
<evidence type="ECO:0000256" key="9">
    <source>
        <dbReference type="ARBA" id="ARBA00023134"/>
    </source>
</evidence>
<gene>
    <name evidence="16" type="ORF">PISL3812_09701</name>
</gene>